<reference evidence="2" key="1">
    <citation type="journal article" date="2019" name="Sci. Rep.">
        <title>Draft genome of Tanacetum cinerariifolium, the natural source of mosquito coil.</title>
        <authorList>
            <person name="Yamashiro T."/>
            <person name="Shiraishi A."/>
            <person name="Satake H."/>
            <person name="Nakayama K."/>
        </authorList>
    </citation>
    <scope>NUCLEOTIDE SEQUENCE</scope>
</reference>
<sequence>DEHLDTIPKTKSDEFIKSSVENLVPNPSKSEDLSDSEYDVPACDDFTTFSLLFDANDDFSSSDDESFSDEDISKKIYLNPRFDEEIISMKLDPHHFNAESNLIESLLNHDSSIISSSSNIDSLLDEFVGELILLKTILSGINETDYDPEEKIRLIEKLLYDNSSPRPTEEFITENSDAAIESFFQSPIPIKDSDSLMEEIDLFFTLDDSMLPGIKDDDYDSEVDTLIFEELLSNDSLSLSENESFHFDIPSSSRPPAKPPDDDSKILTVKMVDDISEHDVPMPRLLPTQPTLFSNQEKSPHLLSHQGFKASQLHSVKLSDPKQVLRGRHPMLILSS</sequence>
<gene>
    <name evidence="2" type="ORF">Tci_640451</name>
</gene>
<comment type="caution">
    <text evidence="2">The sequence shown here is derived from an EMBL/GenBank/DDBJ whole genome shotgun (WGS) entry which is preliminary data.</text>
</comment>
<proteinExistence type="predicted"/>
<evidence type="ECO:0008006" key="3">
    <source>
        <dbReference type="Google" id="ProtNLM"/>
    </source>
</evidence>
<evidence type="ECO:0000256" key="1">
    <source>
        <dbReference type="SAM" id="MobiDB-lite"/>
    </source>
</evidence>
<organism evidence="2">
    <name type="scientific">Tanacetum cinerariifolium</name>
    <name type="common">Dalmatian daisy</name>
    <name type="synonym">Chrysanthemum cinerariifolium</name>
    <dbReference type="NCBI Taxonomy" id="118510"/>
    <lineage>
        <taxon>Eukaryota</taxon>
        <taxon>Viridiplantae</taxon>
        <taxon>Streptophyta</taxon>
        <taxon>Embryophyta</taxon>
        <taxon>Tracheophyta</taxon>
        <taxon>Spermatophyta</taxon>
        <taxon>Magnoliopsida</taxon>
        <taxon>eudicotyledons</taxon>
        <taxon>Gunneridae</taxon>
        <taxon>Pentapetalae</taxon>
        <taxon>asterids</taxon>
        <taxon>campanulids</taxon>
        <taxon>Asterales</taxon>
        <taxon>Asteraceae</taxon>
        <taxon>Asteroideae</taxon>
        <taxon>Anthemideae</taxon>
        <taxon>Anthemidinae</taxon>
        <taxon>Tanacetum</taxon>
    </lineage>
</organism>
<protein>
    <recommendedName>
        <fullName evidence="3">Reverse transcriptase domain-containing protein</fullName>
    </recommendedName>
</protein>
<name>A0A699K0A2_TANCI</name>
<dbReference type="AlphaFoldDB" id="A0A699K0A2"/>
<feature type="non-terminal residue" evidence="2">
    <location>
        <position position="1"/>
    </location>
</feature>
<feature type="region of interest" description="Disordered" evidence="1">
    <location>
        <begin position="18"/>
        <end position="37"/>
    </location>
</feature>
<dbReference type="EMBL" id="BKCJ010468512">
    <property type="protein sequence ID" value="GFA68479.1"/>
    <property type="molecule type" value="Genomic_DNA"/>
</dbReference>
<feature type="compositionally biased region" description="Polar residues" evidence="1">
    <location>
        <begin position="19"/>
        <end position="28"/>
    </location>
</feature>
<evidence type="ECO:0000313" key="2">
    <source>
        <dbReference type="EMBL" id="GFA68479.1"/>
    </source>
</evidence>
<accession>A0A699K0A2</accession>